<feature type="region of interest" description="Disordered" evidence="1">
    <location>
        <begin position="1549"/>
        <end position="1662"/>
    </location>
</feature>
<sequence length="1727" mass="189081">MTGTFDAEALRIIEDPESASNQELRQVWASAFRAGNVAALERLVYIRRKGLEYERLAKVADLLAEKKRYDALFQLCYQYPHVLKEVSLSRTMPVLLRYCTGSAEANQPAAQRMDVLTQVVATASERALAPSEIPRDTWTTCMTQAIDMEEPGVVRILRNAPVKRLHEPLFLAEMLLRAYHRTMRYKDTGNFVASEAPSARVTDEDMVRALLAPATPSVPSDSPATATDLDTSALDDQAHDKGFQERVLDALTCVLCPVPPLMLEWFVEVHHEHAADWLFTHYHFDIQSLPYTQFTLSTRVWLWNRAAAARSPVMFDGIIRACTHDEKQVRPEAANGLYALLLQLQHRADLHLVADLLANAGYVSSLLVLYETVQKMDPAIQRSMESQLADQTLFCLFESSWKTGASESVRNVCAEILERFRGRQGALQIDPSQFDTVCAQCMRWAVQHPAPSLLHVLRTFPFAAAHNAHLLGMLCCELLKTEKKLEFSAMPLKPDALDQNLIVQLVQQLLATPSTCLHEQVVTSSGEREDGVSLPADASFDSALQKVFQECALQSANLLQWAAHHHVIRLGQLLLRNEQHALFQSAERGEPTLLRILLAQERNQEPYRKYPQLWDWTLQEALCRVIPSANLSCVRLLLEHATIDTSRKDQSAAQILAVLSDADAFRLVDACAEQGDEELARQLLLVKQRRLRNITELSVNLAKAARLGQFPLLFSVHRLVCEALYDDKYGTGLETTDLAHTCMELFQQLSDVDLRELARIAAMHGDLAVLHDAIRLFFREFATDTSSRDELLIELLRLAVQYGHVQLVGFLGARYPSVLHRAPEACIGQNTVLIYHNRMEEGITRDKAAALLTELLNVRAPVANSTREHAGTVAPNAGSATDAVAGHEQKHGSRRASQVSRGRYGLDASSVSSMDDDSSRASKRISDGLPSPATFFPGERIRAFDERSPAGAPSDDASFVRITITTPQHQHQHQHQHQQSPARMFGTEPHQQEACSVSVNSAGAASSARIQHASLQRQSAGNASNEATPAYLLRGLGSIRQPLLVQMLNWSVRERYAILLQLLLQLGLAISQANLNELLLCAVEGNDLNTMDAFLEAVTRSQRNESVHPVVLDPTADILVRALVLGNTEMALRLLRLNRSISVYRRKLAMKERTQLLLLAAAEGKAELVKLCIRDLDVDVNATDKDGFSALQLALRPLHPERLLPLDTSAIGEQVPMASLQRIQTVIELIERGAKLQLLDEFDLFLVLRALAHAQDSVVAALMRITEFPDDDHDDHDHEPGCLRRFVQSPLGVRILRESISMLQPVVTGMSPTFSARSGTHEQPRSDRSKFQREPDIRGIRGNARRRVPLHSDASLDHAARHEDAAYAVARFLVMYEETLLLHMSVREQWQFLFAAVATGDRAALQKLRGSVFAEAFDPTAWNDVHGRTLLDVAATLEDVQVAEAVMVALTEPFVVAPSVEILVESSDSIAHTSASTGGTSKGDTDAEADADADADADAGAGSLSAAVDPSTPAMRNGTPTGSAAAVHAARAPAFTAPLTTPTERRVFYPEGDADTSQGAHLSPAPRSTCSRSDLGSDLDQERTALPASVRHPTEATRQSASQKDNAERGPVVVTNASPEIPPDTTSETSDLAAEQARREALSAPGSPLSLAPPDSSLSSSSLLLSSAGVDASAPIAGGTGSGTSAARTAFAHSTATSNVAPKAMVLERTGRSAHEAGPPTTETQLA</sequence>
<feature type="compositionally biased region" description="Low complexity" evidence="1">
    <location>
        <begin position="1498"/>
        <end position="1509"/>
    </location>
</feature>
<evidence type="ECO:0000313" key="2">
    <source>
        <dbReference type="EMBL" id="BAM80825.1"/>
    </source>
</evidence>
<proteinExistence type="predicted"/>
<feature type="region of interest" description="Disordered" evidence="1">
    <location>
        <begin position="1693"/>
        <end position="1727"/>
    </location>
</feature>
<feature type="compositionally biased region" description="Acidic residues" evidence="1">
    <location>
        <begin position="1486"/>
        <end position="1497"/>
    </location>
</feature>
<dbReference type="KEGG" id="cme:CYME_CML236C"/>
<dbReference type="Gene3D" id="1.25.40.20">
    <property type="entry name" value="Ankyrin repeat-containing domain"/>
    <property type="match status" value="1"/>
</dbReference>
<dbReference type="GeneID" id="16994646"/>
<dbReference type="Gramene" id="CML236CT">
    <property type="protein sequence ID" value="CML236CT"/>
    <property type="gene ID" value="CML236C"/>
</dbReference>
<feature type="compositionally biased region" description="Low complexity" evidence="1">
    <location>
        <begin position="1642"/>
        <end position="1662"/>
    </location>
</feature>
<dbReference type="SUPFAM" id="SSF48403">
    <property type="entry name" value="Ankyrin repeat"/>
    <property type="match status" value="1"/>
</dbReference>
<dbReference type="PANTHER" id="PTHR24198:SF165">
    <property type="entry name" value="ANKYRIN REPEAT-CONTAINING PROTEIN-RELATED"/>
    <property type="match status" value="1"/>
</dbReference>
<feature type="region of interest" description="Disordered" evidence="1">
    <location>
        <begin position="967"/>
        <end position="991"/>
    </location>
</feature>
<reference evidence="2 3" key="2">
    <citation type="journal article" date="2007" name="BMC Biol.">
        <title>A 100%-complete sequence reveals unusually simple genomic features in the hot-spring red alga Cyanidioschyzon merolae.</title>
        <authorList>
            <person name="Nozaki H."/>
            <person name="Takano H."/>
            <person name="Misumi O."/>
            <person name="Terasawa K."/>
            <person name="Matsuzaki M."/>
            <person name="Maruyama S."/>
            <person name="Nishida K."/>
            <person name="Yagisawa F."/>
            <person name="Yoshida Y."/>
            <person name="Fujiwara T."/>
            <person name="Takio S."/>
            <person name="Tamura K."/>
            <person name="Chung S.J."/>
            <person name="Nakamura S."/>
            <person name="Kuroiwa H."/>
            <person name="Tanaka K."/>
            <person name="Sato N."/>
            <person name="Kuroiwa T."/>
        </authorList>
    </citation>
    <scope>NUCLEOTIDE SEQUENCE [LARGE SCALE GENOMIC DNA]</scope>
    <source>
        <strain evidence="2 3">10D</strain>
    </source>
</reference>
<dbReference type="OrthoDB" id="10607459at2759"/>
<organism evidence="2 3">
    <name type="scientific">Cyanidioschyzon merolae (strain NIES-3377 / 10D)</name>
    <name type="common">Unicellular red alga</name>
    <dbReference type="NCBI Taxonomy" id="280699"/>
    <lineage>
        <taxon>Eukaryota</taxon>
        <taxon>Rhodophyta</taxon>
        <taxon>Bangiophyceae</taxon>
        <taxon>Cyanidiales</taxon>
        <taxon>Cyanidiaceae</taxon>
        <taxon>Cyanidioschyzon</taxon>
    </lineage>
</organism>
<dbReference type="Proteomes" id="UP000007014">
    <property type="component" value="Chromosome 12"/>
</dbReference>
<dbReference type="PANTHER" id="PTHR24198">
    <property type="entry name" value="ANKYRIN REPEAT AND PROTEIN KINASE DOMAIN-CONTAINING PROTEIN"/>
    <property type="match status" value="1"/>
</dbReference>
<evidence type="ECO:0000313" key="3">
    <source>
        <dbReference type="Proteomes" id="UP000007014"/>
    </source>
</evidence>
<dbReference type="InterPro" id="IPR036770">
    <property type="entry name" value="Ankyrin_rpt-contain_sf"/>
</dbReference>
<dbReference type="RefSeq" id="XP_005536861.1">
    <property type="nucleotide sequence ID" value="XM_005536804.1"/>
</dbReference>
<name>M1V5K4_CYAM1</name>
<feature type="compositionally biased region" description="Basic and acidic residues" evidence="1">
    <location>
        <begin position="917"/>
        <end position="926"/>
    </location>
</feature>
<protein>
    <submittedName>
        <fullName evidence="2">Uncharacterized protein</fullName>
    </submittedName>
</protein>
<feature type="compositionally biased region" description="Basic and acidic residues" evidence="1">
    <location>
        <begin position="1319"/>
        <end position="1338"/>
    </location>
</feature>
<feature type="region of interest" description="Disordered" evidence="1">
    <location>
        <begin position="1471"/>
        <end position="1527"/>
    </location>
</feature>
<feature type="region of interest" description="Disordered" evidence="1">
    <location>
        <begin position="866"/>
        <end position="937"/>
    </location>
</feature>
<dbReference type="HOGENOM" id="CLU_240104_0_0_1"/>
<gene>
    <name evidence="2" type="ORF">CYME_CML236C</name>
</gene>
<dbReference type="EMBL" id="AP006494">
    <property type="protein sequence ID" value="BAM80825.1"/>
    <property type="molecule type" value="Genomic_DNA"/>
</dbReference>
<keyword evidence="3" id="KW-1185">Reference proteome</keyword>
<feature type="compositionally biased region" description="Polar residues" evidence="1">
    <location>
        <begin position="1555"/>
        <end position="1574"/>
    </location>
</feature>
<feature type="region of interest" description="Disordered" evidence="1">
    <location>
        <begin position="1312"/>
        <end position="1338"/>
    </location>
</feature>
<accession>M1V5K4</accession>
<reference evidence="2 3" key="1">
    <citation type="journal article" date="2004" name="Nature">
        <title>Genome sequence of the ultrasmall unicellular red alga Cyanidioschyzon merolae 10D.</title>
        <authorList>
            <person name="Matsuzaki M."/>
            <person name="Misumi O."/>
            <person name="Shin-i T."/>
            <person name="Maruyama S."/>
            <person name="Takahara M."/>
            <person name="Miyagishima S."/>
            <person name="Mori T."/>
            <person name="Nishida K."/>
            <person name="Yagisawa F."/>
            <person name="Nishida K."/>
            <person name="Yoshida Y."/>
            <person name="Nishimura Y."/>
            <person name="Nakao S."/>
            <person name="Kobayashi T."/>
            <person name="Momoyama Y."/>
            <person name="Higashiyama T."/>
            <person name="Minoda A."/>
            <person name="Sano M."/>
            <person name="Nomoto H."/>
            <person name="Oishi K."/>
            <person name="Hayashi H."/>
            <person name="Ohta F."/>
            <person name="Nishizaka S."/>
            <person name="Haga S."/>
            <person name="Miura S."/>
            <person name="Morishita T."/>
            <person name="Kabeya Y."/>
            <person name="Terasawa K."/>
            <person name="Suzuki Y."/>
            <person name="Ishii Y."/>
            <person name="Asakawa S."/>
            <person name="Takano H."/>
            <person name="Ohta N."/>
            <person name="Kuroiwa H."/>
            <person name="Tanaka K."/>
            <person name="Shimizu N."/>
            <person name="Sugano S."/>
            <person name="Sato N."/>
            <person name="Nozaki H."/>
            <person name="Ogasawara N."/>
            <person name="Kohara Y."/>
            <person name="Kuroiwa T."/>
        </authorList>
    </citation>
    <scope>NUCLEOTIDE SEQUENCE [LARGE SCALE GENOMIC DNA]</scope>
    <source>
        <strain evidence="2 3">10D</strain>
    </source>
</reference>
<evidence type="ECO:0000256" key="1">
    <source>
        <dbReference type="SAM" id="MobiDB-lite"/>
    </source>
</evidence>